<comment type="caution">
    <text evidence="8">The sequence shown here is derived from an EMBL/GenBank/DDBJ whole genome shotgun (WGS) entry which is preliminary data.</text>
</comment>
<dbReference type="EMBL" id="BONY01000012">
    <property type="protein sequence ID" value="GIH04362.1"/>
    <property type="molecule type" value="Genomic_DNA"/>
</dbReference>
<evidence type="ECO:0000259" key="6">
    <source>
        <dbReference type="PROSITE" id="PS50893"/>
    </source>
</evidence>
<evidence type="ECO:0000313" key="9">
    <source>
        <dbReference type="Proteomes" id="UP000612899"/>
    </source>
</evidence>
<keyword evidence="2 5" id="KW-0812">Transmembrane</keyword>
<name>A0A8J3VFR2_9ACTN</name>
<reference evidence="8" key="1">
    <citation type="submission" date="2021-01" db="EMBL/GenBank/DDBJ databases">
        <title>Whole genome shotgun sequence of Rhizocola hellebori NBRC 109834.</title>
        <authorList>
            <person name="Komaki H."/>
            <person name="Tamura T."/>
        </authorList>
    </citation>
    <scope>NUCLEOTIDE SEQUENCE</scope>
    <source>
        <strain evidence="8">NBRC 109834</strain>
    </source>
</reference>
<gene>
    <name evidence="8" type="ORF">Rhe02_24290</name>
</gene>
<dbReference type="InterPro" id="IPR039421">
    <property type="entry name" value="Type_1_exporter"/>
</dbReference>
<accession>A0A8J3VFR2</accession>
<feature type="domain" description="ABC transporter" evidence="6">
    <location>
        <begin position="300"/>
        <end position="563"/>
    </location>
</feature>
<evidence type="ECO:0000256" key="4">
    <source>
        <dbReference type="ARBA" id="ARBA00023136"/>
    </source>
</evidence>
<dbReference type="Gene3D" id="1.20.1560.10">
    <property type="entry name" value="ABC transporter type 1, transmembrane domain"/>
    <property type="match status" value="1"/>
</dbReference>
<dbReference type="GO" id="GO:0016887">
    <property type="term" value="F:ATP hydrolysis activity"/>
    <property type="evidence" value="ECO:0007669"/>
    <property type="project" value="InterPro"/>
</dbReference>
<feature type="transmembrane region" description="Helical" evidence="5">
    <location>
        <begin position="171"/>
        <end position="190"/>
    </location>
</feature>
<dbReference type="Pfam" id="PF00664">
    <property type="entry name" value="ABC_membrane"/>
    <property type="match status" value="1"/>
</dbReference>
<protein>
    <submittedName>
        <fullName evidence="8">ABC transporter</fullName>
    </submittedName>
</protein>
<evidence type="ECO:0000256" key="3">
    <source>
        <dbReference type="ARBA" id="ARBA00022989"/>
    </source>
</evidence>
<dbReference type="Gene3D" id="3.40.50.300">
    <property type="entry name" value="P-loop containing nucleotide triphosphate hydrolases"/>
    <property type="match status" value="1"/>
</dbReference>
<keyword evidence="4 5" id="KW-0472">Membrane</keyword>
<dbReference type="InterPro" id="IPR036640">
    <property type="entry name" value="ABC1_TM_sf"/>
</dbReference>
<dbReference type="PROSITE" id="PS50893">
    <property type="entry name" value="ABC_TRANSPORTER_2"/>
    <property type="match status" value="1"/>
</dbReference>
<keyword evidence="9" id="KW-1185">Reference proteome</keyword>
<evidence type="ECO:0000256" key="5">
    <source>
        <dbReference type="SAM" id="Phobius"/>
    </source>
</evidence>
<dbReference type="GO" id="GO:0015421">
    <property type="term" value="F:ABC-type oligopeptide transporter activity"/>
    <property type="evidence" value="ECO:0007669"/>
    <property type="project" value="TreeGrafter"/>
</dbReference>
<feature type="transmembrane region" description="Helical" evidence="5">
    <location>
        <begin position="29"/>
        <end position="49"/>
    </location>
</feature>
<feature type="transmembrane region" description="Helical" evidence="5">
    <location>
        <begin position="146"/>
        <end position="165"/>
    </location>
</feature>
<dbReference type="InterPro" id="IPR003439">
    <property type="entry name" value="ABC_transporter-like_ATP-bd"/>
</dbReference>
<comment type="subcellular location">
    <subcellularLocation>
        <location evidence="1">Cell membrane</location>
        <topology evidence="1">Multi-pass membrane protein</topology>
    </subcellularLocation>
</comment>
<feature type="domain" description="ABC transmembrane type-1" evidence="7">
    <location>
        <begin position="35"/>
        <end position="314"/>
    </location>
</feature>
<evidence type="ECO:0000256" key="1">
    <source>
        <dbReference type="ARBA" id="ARBA00004651"/>
    </source>
</evidence>
<sequence>MRPLPVADPGTPEVRSATRYLWWLAGHQLGNLAYGMFFGIAWMLSGALMPYVLGRGVDAGVVHRDLTSLAQWAGVFILLAATQTTCGLLRHRNAVFNFLSASFRTVQSAIAHAGKLGATLPKRLATGEVVAIGASDTNHIGNALDITARFAGAIVTVIVVSVILLNASVTLGLVVVLGVPVAIAITSLLVKPLHHRQVAYRHQQGALTGRAVDIVSGLRVLRGIGGESVFSSRFRTESQKLRDTGVSVGRVDSLLEASKITVPALLMILVTWLGARQVIAGEISVGQLVSFYGYATFMVVPLRTFGEALDKFIRGHVAATRVLKLLQLQPEIADPATPVQLPVSGPLADVKSGLTLQPGIFMALVSDRPDDAIDIADRLGRYTDGEVTLAGVPLSSATREQVRQRILVSDNNSRLFSGALREELDPTGRCDDEELRRAITAASAEDIVEALPEGLDAFVAERGREFSGGQQQRLRLVRALMTDVPILILVEPTSAVDAHTEARIAARLGAYRQGRTTLITSTSPLVLDRAERVAFVEDGKVIAEGTHRELMANEPRYHAVVTRGED</sequence>
<dbReference type="PROSITE" id="PS00211">
    <property type="entry name" value="ABC_TRANSPORTER_1"/>
    <property type="match status" value="1"/>
</dbReference>
<dbReference type="RefSeq" id="WP_203908245.1">
    <property type="nucleotide sequence ID" value="NZ_BONY01000012.1"/>
</dbReference>
<evidence type="ECO:0000259" key="7">
    <source>
        <dbReference type="PROSITE" id="PS50929"/>
    </source>
</evidence>
<dbReference type="PANTHER" id="PTHR43394">
    <property type="entry name" value="ATP-DEPENDENT PERMEASE MDL1, MITOCHONDRIAL"/>
    <property type="match status" value="1"/>
</dbReference>
<feature type="transmembrane region" description="Helical" evidence="5">
    <location>
        <begin position="285"/>
        <end position="305"/>
    </location>
</feature>
<keyword evidence="3 5" id="KW-1133">Transmembrane helix</keyword>
<dbReference type="GO" id="GO:0005886">
    <property type="term" value="C:plasma membrane"/>
    <property type="evidence" value="ECO:0007669"/>
    <property type="project" value="UniProtKB-SubCell"/>
</dbReference>
<dbReference type="Pfam" id="PF00005">
    <property type="entry name" value="ABC_tran"/>
    <property type="match status" value="1"/>
</dbReference>
<dbReference type="PROSITE" id="PS50929">
    <property type="entry name" value="ABC_TM1F"/>
    <property type="match status" value="1"/>
</dbReference>
<evidence type="ECO:0000256" key="2">
    <source>
        <dbReference type="ARBA" id="ARBA00022692"/>
    </source>
</evidence>
<dbReference type="InterPro" id="IPR027417">
    <property type="entry name" value="P-loop_NTPase"/>
</dbReference>
<dbReference type="SUPFAM" id="SSF90123">
    <property type="entry name" value="ABC transporter transmembrane region"/>
    <property type="match status" value="1"/>
</dbReference>
<dbReference type="InterPro" id="IPR017871">
    <property type="entry name" value="ABC_transporter-like_CS"/>
</dbReference>
<dbReference type="Proteomes" id="UP000612899">
    <property type="component" value="Unassembled WGS sequence"/>
</dbReference>
<dbReference type="GO" id="GO:0005524">
    <property type="term" value="F:ATP binding"/>
    <property type="evidence" value="ECO:0007669"/>
    <property type="project" value="InterPro"/>
</dbReference>
<dbReference type="SUPFAM" id="SSF52540">
    <property type="entry name" value="P-loop containing nucleoside triphosphate hydrolases"/>
    <property type="match status" value="1"/>
</dbReference>
<evidence type="ECO:0000313" key="8">
    <source>
        <dbReference type="EMBL" id="GIH04362.1"/>
    </source>
</evidence>
<organism evidence="8 9">
    <name type="scientific">Rhizocola hellebori</name>
    <dbReference type="NCBI Taxonomy" id="1392758"/>
    <lineage>
        <taxon>Bacteria</taxon>
        <taxon>Bacillati</taxon>
        <taxon>Actinomycetota</taxon>
        <taxon>Actinomycetes</taxon>
        <taxon>Micromonosporales</taxon>
        <taxon>Micromonosporaceae</taxon>
        <taxon>Rhizocola</taxon>
    </lineage>
</organism>
<proteinExistence type="predicted"/>
<dbReference type="AlphaFoldDB" id="A0A8J3VFR2"/>
<dbReference type="InterPro" id="IPR011527">
    <property type="entry name" value="ABC1_TM_dom"/>
</dbReference>
<dbReference type="PANTHER" id="PTHR43394:SF1">
    <property type="entry name" value="ATP-BINDING CASSETTE SUB-FAMILY B MEMBER 10, MITOCHONDRIAL"/>
    <property type="match status" value="1"/>
</dbReference>